<comment type="caution">
    <text evidence="2">The sequence shown here is derived from an EMBL/GenBank/DDBJ whole genome shotgun (WGS) entry which is preliminary data.</text>
</comment>
<gene>
    <name evidence="2" type="ORF">EC501_03150</name>
</gene>
<keyword evidence="3" id="KW-1185">Reference proteome</keyword>
<evidence type="ECO:0000256" key="1">
    <source>
        <dbReference type="SAM" id="Phobius"/>
    </source>
</evidence>
<accession>A0A3M8HEZ3</accession>
<evidence type="ECO:0008006" key="4">
    <source>
        <dbReference type="Google" id="ProtNLM"/>
    </source>
</evidence>
<feature type="transmembrane region" description="Helical" evidence="1">
    <location>
        <begin position="138"/>
        <end position="161"/>
    </location>
</feature>
<dbReference type="OrthoDB" id="9808690at2"/>
<dbReference type="RefSeq" id="WP_122970842.1">
    <property type="nucleotide sequence ID" value="NZ_RHLQ01000004.1"/>
</dbReference>
<name>A0A3M8HEZ3_9BACI</name>
<dbReference type="EMBL" id="RHLQ01000004">
    <property type="protein sequence ID" value="RND00953.1"/>
    <property type="molecule type" value="Genomic_DNA"/>
</dbReference>
<feature type="transmembrane region" description="Helical" evidence="1">
    <location>
        <begin position="105"/>
        <end position="126"/>
    </location>
</feature>
<proteinExistence type="predicted"/>
<feature type="transmembrane region" description="Helical" evidence="1">
    <location>
        <begin position="7"/>
        <end position="28"/>
    </location>
</feature>
<evidence type="ECO:0000313" key="3">
    <source>
        <dbReference type="Proteomes" id="UP000279909"/>
    </source>
</evidence>
<reference evidence="2 3" key="1">
    <citation type="journal article" date="2014" name="Int. J. Syst. Evol. Microbiol.">
        <title>Lysinibacillus halotolerans sp. nov., isolated from saline-alkaline soil.</title>
        <authorList>
            <person name="Kong D."/>
            <person name="Wang Y."/>
            <person name="Zhao B."/>
            <person name="Li Y."/>
            <person name="Song J."/>
            <person name="Zhai Y."/>
            <person name="Zhang C."/>
            <person name="Wang H."/>
            <person name="Chen X."/>
            <person name="Zhao B."/>
            <person name="Ruan Z."/>
        </authorList>
    </citation>
    <scope>NUCLEOTIDE SEQUENCE [LARGE SCALE GENOMIC DNA]</scope>
    <source>
        <strain evidence="2 3">MCCC 1A12703</strain>
    </source>
</reference>
<keyword evidence="1" id="KW-0472">Membrane</keyword>
<keyword evidence="1" id="KW-1133">Transmembrane helix</keyword>
<sequence length="166" mass="18682">MRSITRGLHIFFSLTVFFQLIVISYVIISNNNPQVPIHFSFGGTADSFGNASEYYLLIGINILVYIITFLLGKKVKVDMKKFHSTFKTNEDEINAQNNIKTKIQVFLQVLSTNFSLFISVLIALLLNNIINDVTSGNINSIGIVAFFLSNLIIIIVGLIWINTFDK</sequence>
<protein>
    <recommendedName>
        <fullName evidence="4">DUF1648 domain-containing protein</fullName>
    </recommendedName>
</protein>
<dbReference type="AlphaFoldDB" id="A0A3M8HEZ3"/>
<keyword evidence="1" id="KW-0812">Transmembrane</keyword>
<evidence type="ECO:0000313" key="2">
    <source>
        <dbReference type="EMBL" id="RND00953.1"/>
    </source>
</evidence>
<feature type="transmembrane region" description="Helical" evidence="1">
    <location>
        <begin position="54"/>
        <end position="72"/>
    </location>
</feature>
<dbReference type="Proteomes" id="UP000279909">
    <property type="component" value="Unassembled WGS sequence"/>
</dbReference>
<organism evidence="2 3">
    <name type="scientific">Lysinibacillus halotolerans</name>
    <dbReference type="NCBI Taxonomy" id="1368476"/>
    <lineage>
        <taxon>Bacteria</taxon>
        <taxon>Bacillati</taxon>
        <taxon>Bacillota</taxon>
        <taxon>Bacilli</taxon>
        <taxon>Bacillales</taxon>
        <taxon>Bacillaceae</taxon>
        <taxon>Lysinibacillus</taxon>
    </lineage>
</organism>